<dbReference type="SUPFAM" id="SSF141694">
    <property type="entry name" value="AF2212/PG0164-like"/>
    <property type="match status" value="1"/>
</dbReference>
<gene>
    <name evidence="1" type="ORF">EXU48_13470</name>
</gene>
<accession>A0ABY2E2H3</accession>
<dbReference type="Proteomes" id="UP000504882">
    <property type="component" value="Unassembled WGS sequence"/>
</dbReference>
<dbReference type="EMBL" id="SMNA01000006">
    <property type="protein sequence ID" value="TDE92819.1"/>
    <property type="molecule type" value="Genomic_DNA"/>
</dbReference>
<name>A0ABY2E2H3_9MICO</name>
<dbReference type="InterPro" id="IPR015018">
    <property type="entry name" value="DUF1905"/>
</dbReference>
<organism evidence="1 2">
    <name type="scientific">Occultella glacieicola</name>
    <dbReference type="NCBI Taxonomy" id="2518684"/>
    <lineage>
        <taxon>Bacteria</taxon>
        <taxon>Bacillati</taxon>
        <taxon>Actinomycetota</taxon>
        <taxon>Actinomycetes</taxon>
        <taxon>Micrococcales</taxon>
        <taxon>Ruaniaceae</taxon>
        <taxon>Occultella</taxon>
    </lineage>
</organism>
<comment type="caution">
    <text evidence="1">The sequence shown here is derived from an EMBL/GenBank/DDBJ whole genome shotgun (WGS) entry which is preliminary data.</text>
</comment>
<sequence length="106" mass="11879">MDDGPATPDLEVTGEIWYWRGPSPFHFVTVDEEGAEFLLEIMREVTYGWGMIPVRARIGDTTYTTSLFPKNGGYIVPIKDAVRRAEDLEDGDVVTISLTVTSSRPR</sequence>
<keyword evidence="2" id="KW-1185">Reference proteome</keyword>
<dbReference type="Pfam" id="PF08922">
    <property type="entry name" value="DUF1905"/>
    <property type="match status" value="1"/>
</dbReference>
<protein>
    <submittedName>
        <fullName evidence="1">DUF1905 domain-containing protein</fullName>
    </submittedName>
</protein>
<dbReference type="InterPro" id="IPR037079">
    <property type="entry name" value="AF2212/PG0164-like_sf"/>
</dbReference>
<evidence type="ECO:0000313" key="1">
    <source>
        <dbReference type="EMBL" id="TDE92819.1"/>
    </source>
</evidence>
<dbReference type="Gene3D" id="2.40.30.100">
    <property type="entry name" value="AF2212/PG0164-like"/>
    <property type="match status" value="1"/>
</dbReference>
<proteinExistence type="predicted"/>
<reference evidence="1 2" key="1">
    <citation type="submission" date="2019-03" db="EMBL/GenBank/DDBJ databases">
        <title>Genomic features of bacteria from cold environments.</title>
        <authorList>
            <person name="Shen L."/>
        </authorList>
    </citation>
    <scope>NUCLEOTIDE SEQUENCE [LARGE SCALE GENOMIC DNA]</scope>
    <source>
        <strain evidence="2">T3246-1</strain>
    </source>
</reference>
<evidence type="ECO:0000313" key="2">
    <source>
        <dbReference type="Proteomes" id="UP000504882"/>
    </source>
</evidence>